<dbReference type="EMBL" id="JAOYFB010000040">
    <property type="protein sequence ID" value="KAK4037506.1"/>
    <property type="molecule type" value="Genomic_DNA"/>
</dbReference>
<evidence type="ECO:0000313" key="3">
    <source>
        <dbReference type="Proteomes" id="UP001234178"/>
    </source>
</evidence>
<comment type="caution">
    <text evidence="2">The sequence shown here is derived from an EMBL/GenBank/DDBJ whole genome shotgun (WGS) entry which is preliminary data.</text>
</comment>
<accession>A0ABR0B745</accession>
<keyword evidence="1" id="KW-0472">Membrane</keyword>
<evidence type="ECO:0000256" key="1">
    <source>
        <dbReference type="SAM" id="Phobius"/>
    </source>
</evidence>
<protein>
    <submittedName>
        <fullName evidence="2">Uncharacterized protein</fullName>
    </submittedName>
</protein>
<keyword evidence="1" id="KW-1133">Transmembrane helix</keyword>
<feature type="transmembrane region" description="Helical" evidence="1">
    <location>
        <begin position="6"/>
        <end position="28"/>
    </location>
</feature>
<keyword evidence="1" id="KW-0812">Transmembrane</keyword>
<dbReference type="Proteomes" id="UP001234178">
    <property type="component" value="Unassembled WGS sequence"/>
</dbReference>
<evidence type="ECO:0000313" key="2">
    <source>
        <dbReference type="EMBL" id="KAK4037506.1"/>
    </source>
</evidence>
<keyword evidence="3" id="KW-1185">Reference proteome</keyword>
<sequence>MRLDVANVTASAIISLSIFIFIVSFHLYRWLSFIGTIQNFTNVYLIIKSSCEANILKALKMLDSYSLIVQFTWELPYIQRTPRQALLRMMSF</sequence>
<reference evidence="2 3" key="1">
    <citation type="journal article" date="2023" name="Nucleic Acids Res.">
        <title>The hologenome of Daphnia magna reveals possible DNA methylation and microbiome-mediated evolution of the host genome.</title>
        <authorList>
            <person name="Chaturvedi A."/>
            <person name="Li X."/>
            <person name="Dhandapani V."/>
            <person name="Marshall H."/>
            <person name="Kissane S."/>
            <person name="Cuenca-Cambronero M."/>
            <person name="Asole G."/>
            <person name="Calvet F."/>
            <person name="Ruiz-Romero M."/>
            <person name="Marangio P."/>
            <person name="Guigo R."/>
            <person name="Rago D."/>
            <person name="Mirbahai L."/>
            <person name="Eastwood N."/>
            <person name="Colbourne J.K."/>
            <person name="Zhou J."/>
            <person name="Mallon E."/>
            <person name="Orsini L."/>
        </authorList>
    </citation>
    <scope>NUCLEOTIDE SEQUENCE [LARGE SCALE GENOMIC DNA]</scope>
    <source>
        <strain evidence="2">LRV0_1</strain>
    </source>
</reference>
<proteinExistence type="predicted"/>
<gene>
    <name evidence="2" type="ORF">OUZ56_029539</name>
</gene>
<organism evidence="2 3">
    <name type="scientific">Daphnia magna</name>
    <dbReference type="NCBI Taxonomy" id="35525"/>
    <lineage>
        <taxon>Eukaryota</taxon>
        <taxon>Metazoa</taxon>
        <taxon>Ecdysozoa</taxon>
        <taxon>Arthropoda</taxon>
        <taxon>Crustacea</taxon>
        <taxon>Branchiopoda</taxon>
        <taxon>Diplostraca</taxon>
        <taxon>Cladocera</taxon>
        <taxon>Anomopoda</taxon>
        <taxon>Daphniidae</taxon>
        <taxon>Daphnia</taxon>
    </lineage>
</organism>
<name>A0ABR0B745_9CRUS</name>